<feature type="region of interest" description="Disordered" evidence="3">
    <location>
        <begin position="640"/>
        <end position="670"/>
    </location>
</feature>
<feature type="compositionally biased region" description="Basic and acidic residues" evidence="3">
    <location>
        <begin position="742"/>
        <end position="752"/>
    </location>
</feature>
<dbReference type="Proteomes" id="UP000007110">
    <property type="component" value="Unassembled WGS sequence"/>
</dbReference>
<feature type="compositionally biased region" description="Low complexity" evidence="3">
    <location>
        <begin position="530"/>
        <end position="543"/>
    </location>
</feature>
<feature type="region of interest" description="Disordered" evidence="3">
    <location>
        <begin position="272"/>
        <end position="375"/>
    </location>
</feature>
<feature type="compositionally biased region" description="Basic residues" evidence="3">
    <location>
        <begin position="340"/>
        <end position="364"/>
    </location>
</feature>
<dbReference type="SMART" id="SM00326">
    <property type="entry name" value="SH3"/>
    <property type="match status" value="1"/>
</dbReference>
<dbReference type="PROSITE" id="PS50002">
    <property type="entry name" value="SH3"/>
    <property type="match status" value="1"/>
</dbReference>
<dbReference type="InterPro" id="IPR036028">
    <property type="entry name" value="SH3-like_dom_sf"/>
</dbReference>
<feature type="compositionally biased region" description="Low complexity" evidence="3">
    <location>
        <begin position="78"/>
        <end position="90"/>
    </location>
</feature>
<feature type="compositionally biased region" description="Basic and acidic residues" evidence="3">
    <location>
        <begin position="519"/>
        <end position="529"/>
    </location>
</feature>
<dbReference type="InParanoid" id="A0A7M7STD7"/>
<feature type="compositionally biased region" description="Basic and acidic residues" evidence="3">
    <location>
        <begin position="578"/>
        <end position="588"/>
    </location>
</feature>
<feature type="compositionally biased region" description="Basic and acidic residues" evidence="3">
    <location>
        <begin position="659"/>
        <end position="670"/>
    </location>
</feature>
<sequence>MPILCPGAGSLWKLGKHSRHGGQRSNSRHSASGSRPVKARGTLAHPFTQKELDVGPPMSPGSSGGVYLGPSEKKDKVSSTTSTTTATPSAQDKKLAEIRSPTDYYTDGNVFIGQDVTKVVELDTKLSSERVDLLHPMRAEQSHHNDTLNPDGTLGSIVFFEETFMSAKFSHLTTSSPGGAANRSRTLDTTTASLHNWSGLQDKRNKESTIPSWVRQRRCLPTLDEVDFDQIDLISLHSLPTNESQQQLFSPDRTNGVRLQTVDEGNEQKFTVNNNVNNNWMNSKSKEEVSQPRSRIQHKLKDDHVSKNQRSVLGDLTNMDNSPGPKSTAKPTNQSAFYKIPKRASARERRSRRNGRTSNNRKIKPSSSRESLVNALDKPNEHTYVNLEYIAGIMTNSPPKEGPKKMNASIHDYESIWSSSPAKSAAVQRRMRHSLERSGQLGMSPAVSIAAKQNGRFSQNKRRSEGQRTSSKLSSKPDLFADLPKASPSPRMTPNSTLDKQNMQGALKSYMMGIKETVEKDGAHKKESRSSTSSWESATNSHSTEGEECAVILSKGAQTKPSHQQRPSRTIQQKKRSERNVRNSDDPLGRNGNVPTLNRQILDEGMYYIPKDLDTKRLVETPSFVNNAIRKARIVRTNSIEESSREVQDISAKPKPPTRHAEFKPKKSSHIEYRRSLPAPSTLNTLRPQTTPQRRSTTNVRAVEEKLSQKQNRKIRRTIEGDEVLEALLVQEQSEAPPQLHEGTKTNERCSESGETLPGEPQGRNEISRVQRIIEDWNQSSKRIAQRHASTHYVGGHIHTTSTNQLPDQKPPRPVSSDRGQVGTARVNWIKGARKNSKGTGNPRSDPRTLRTEVNQSSVRRIPTTYSSLPRTQDPRLVLTSPGVTEVYVTTHAYTPGEVDEVEAQRGEIVVVNSAMQRENDWMWVYVPRTDRFGYLPAFSARPLEFQVNEV</sequence>
<organism evidence="5 6">
    <name type="scientific">Strongylocentrotus purpuratus</name>
    <name type="common">Purple sea urchin</name>
    <dbReference type="NCBI Taxonomy" id="7668"/>
    <lineage>
        <taxon>Eukaryota</taxon>
        <taxon>Metazoa</taxon>
        <taxon>Echinodermata</taxon>
        <taxon>Eleutherozoa</taxon>
        <taxon>Echinozoa</taxon>
        <taxon>Echinoidea</taxon>
        <taxon>Euechinoidea</taxon>
        <taxon>Echinacea</taxon>
        <taxon>Camarodonta</taxon>
        <taxon>Echinidea</taxon>
        <taxon>Strongylocentrotidae</taxon>
        <taxon>Strongylocentrotus</taxon>
    </lineage>
</organism>
<feature type="compositionally biased region" description="Polar residues" evidence="3">
    <location>
        <begin position="23"/>
        <end position="33"/>
    </location>
</feature>
<dbReference type="EnsemblMetazoa" id="XM_030973890">
    <property type="protein sequence ID" value="XP_030829750"/>
    <property type="gene ID" value="LOC115918332"/>
</dbReference>
<dbReference type="SUPFAM" id="SSF50044">
    <property type="entry name" value="SH3-domain"/>
    <property type="match status" value="1"/>
</dbReference>
<feature type="region of interest" description="Disordered" evidence="3">
    <location>
        <begin position="418"/>
        <end position="501"/>
    </location>
</feature>
<feature type="compositionally biased region" description="Polar residues" evidence="3">
    <location>
        <begin position="318"/>
        <end position="336"/>
    </location>
</feature>
<feature type="region of interest" description="Disordered" evidence="3">
    <location>
        <begin position="733"/>
        <end position="766"/>
    </location>
</feature>
<evidence type="ECO:0000259" key="4">
    <source>
        <dbReference type="PROSITE" id="PS50002"/>
    </source>
</evidence>
<evidence type="ECO:0000256" key="3">
    <source>
        <dbReference type="SAM" id="MobiDB-lite"/>
    </source>
</evidence>
<feature type="region of interest" description="Disordered" evidence="3">
    <location>
        <begin position="1"/>
        <end position="95"/>
    </location>
</feature>
<dbReference type="GeneID" id="115918332"/>
<dbReference type="AlphaFoldDB" id="A0A7M7STD7"/>
<keyword evidence="6" id="KW-1185">Reference proteome</keyword>
<evidence type="ECO:0000256" key="1">
    <source>
        <dbReference type="ARBA" id="ARBA00022443"/>
    </source>
</evidence>
<feature type="compositionally biased region" description="Polar residues" evidence="3">
    <location>
        <begin position="490"/>
        <end position="501"/>
    </location>
</feature>
<protein>
    <recommendedName>
        <fullName evidence="4">SH3 domain-containing protein</fullName>
    </recommendedName>
</protein>
<feature type="domain" description="SH3" evidence="4">
    <location>
        <begin position="883"/>
        <end position="946"/>
    </location>
</feature>
<accession>A0A7M7STD7</accession>
<dbReference type="KEGG" id="spu:115918332"/>
<name>A0A7M7STD7_STRPU</name>
<dbReference type="InterPro" id="IPR001452">
    <property type="entry name" value="SH3_domain"/>
</dbReference>
<keyword evidence="1 2" id="KW-0728">SH3 domain</keyword>
<dbReference type="OrthoDB" id="10072642at2759"/>
<proteinExistence type="predicted"/>
<evidence type="ECO:0000313" key="6">
    <source>
        <dbReference type="Proteomes" id="UP000007110"/>
    </source>
</evidence>
<feature type="region of interest" description="Disordered" evidence="3">
    <location>
        <begin position="519"/>
        <end position="597"/>
    </location>
</feature>
<reference evidence="6" key="1">
    <citation type="submission" date="2015-02" db="EMBL/GenBank/DDBJ databases">
        <title>Genome sequencing for Strongylocentrotus purpuratus.</title>
        <authorList>
            <person name="Murali S."/>
            <person name="Liu Y."/>
            <person name="Vee V."/>
            <person name="English A."/>
            <person name="Wang M."/>
            <person name="Skinner E."/>
            <person name="Han Y."/>
            <person name="Muzny D.M."/>
            <person name="Worley K.C."/>
            <person name="Gibbs R.A."/>
        </authorList>
    </citation>
    <scope>NUCLEOTIDE SEQUENCE</scope>
</reference>
<feature type="compositionally biased region" description="Polar residues" evidence="3">
    <location>
        <begin position="556"/>
        <end position="571"/>
    </location>
</feature>
<reference evidence="5" key="2">
    <citation type="submission" date="2021-01" db="UniProtKB">
        <authorList>
            <consortium name="EnsemblMetazoa"/>
        </authorList>
    </citation>
    <scope>IDENTIFICATION</scope>
</reference>
<evidence type="ECO:0000256" key="2">
    <source>
        <dbReference type="PROSITE-ProRule" id="PRU00192"/>
    </source>
</evidence>
<feature type="region of interest" description="Disordered" evidence="3">
    <location>
        <begin position="797"/>
        <end position="858"/>
    </location>
</feature>
<dbReference type="RefSeq" id="XP_030829750.1">
    <property type="nucleotide sequence ID" value="XM_030973890.1"/>
</dbReference>
<evidence type="ECO:0000313" key="5">
    <source>
        <dbReference type="EnsemblMetazoa" id="XP_030829750"/>
    </source>
</evidence>